<dbReference type="NCBIfam" id="NF033521">
    <property type="entry name" value="lasso_leader_L3"/>
    <property type="match status" value="1"/>
</dbReference>
<reference evidence="1 2" key="1">
    <citation type="journal article" date="2015" name="Biotechnol. Bioeng.">
        <title>Genome sequence and phenotypic characterization of Caulobacter segnis.</title>
        <authorList>
            <person name="Patel S."/>
            <person name="Fletcher B."/>
            <person name="Scott D.C."/>
            <person name="Ely B."/>
        </authorList>
    </citation>
    <scope>NUCLEOTIDE SEQUENCE [LARGE SCALE GENOMIC DNA]</scope>
    <source>
        <strain evidence="1 2">TK0059</strain>
    </source>
</reference>
<dbReference type="Proteomes" id="UP000240527">
    <property type="component" value="Chromosome"/>
</dbReference>
<gene>
    <name evidence="1" type="ORF">B7G68_13140</name>
</gene>
<accession>A0ABM6THS4</accession>
<dbReference type="EMBL" id="CP027850">
    <property type="protein sequence ID" value="AVQ02711.1"/>
    <property type="molecule type" value="Genomic_DNA"/>
</dbReference>
<protein>
    <submittedName>
        <fullName evidence="1">Lasso peptide caulosegnin 1</fullName>
    </submittedName>
</protein>
<name>A0ABM6THS4_9CAUL</name>
<evidence type="ECO:0000313" key="2">
    <source>
        <dbReference type="Proteomes" id="UP000240527"/>
    </source>
</evidence>
<keyword evidence="2" id="KW-1185">Reference proteome</keyword>
<sequence>MTKKNATQAPRLVRVGDAHRLTQGAFVGQPEAVNPLGREIQG</sequence>
<evidence type="ECO:0000313" key="1">
    <source>
        <dbReference type="EMBL" id="AVQ02711.1"/>
    </source>
</evidence>
<dbReference type="RefSeq" id="WP_013079675.1">
    <property type="nucleotide sequence ID" value="NZ_CP027850.1"/>
</dbReference>
<organism evidence="1 2">
    <name type="scientific">Caulobacter segnis</name>
    <dbReference type="NCBI Taxonomy" id="88688"/>
    <lineage>
        <taxon>Bacteria</taxon>
        <taxon>Pseudomonadati</taxon>
        <taxon>Pseudomonadota</taxon>
        <taxon>Alphaproteobacteria</taxon>
        <taxon>Caulobacterales</taxon>
        <taxon>Caulobacteraceae</taxon>
        <taxon>Caulobacter</taxon>
    </lineage>
</organism>
<proteinExistence type="predicted"/>